<gene>
    <name evidence="1" type="ORF">HPB50_009232</name>
</gene>
<dbReference type="Proteomes" id="UP000821845">
    <property type="component" value="Chromosome 10"/>
</dbReference>
<dbReference type="EMBL" id="CM023490">
    <property type="protein sequence ID" value="KAH6942681.1"/>
    <property type="molecule type" value="Genomic_DNA"/>
</dbReference>
<organism evidence="1 2">
    <name type="scientific">Hyalomma asiaticum</name>
    <name type="common">Tick</name>
    <dbReference type="NCBI Taxonomy" id="266040"/>
    <lineage>
        <taxon>Eukaryota</taxon>
        <taxon>Metazoa</taxon>
        <taxon>Ecdysozoa</taxon>
        <taxon>Arthropoda</taxon>
        <taxon>Chelicerata</taxon>
        <taxon>Arachnida</taxon>
        <taxon>Acari</taxon>
        <taxon>Parasitiformes</taxon>
        <taxon>Ixodida</taxon>
        <taxon>Ixodoidea</taxon>
        <taxon>Ixodidae</taxon>
        <taxon>Hyalomminae</taxon>
        <taxon>Hyalomma</taxon>
    </lineage>
</organism>
<evidence type="ECO:0000313" key="2">
    <source>
        <dbReference type="Proteomes" id="UP000821845"/>
    </source>
</evidence>
<protein>
    <submittedName>
        <fullName evidence="1">Uncharacterized protein</fullName>
    </submittedName>
</protein>
<name>A0ACB7T988_HYAAI</name>
<sequence length="92" mass="10162">MESKWCSNPFLKHVKNVCGTCIITTTLYDLQPTLELIPGERFMMCEHMCYTTPKATSSEGAFQKSGADSDPSEPEVATEDVNQTLVAMGRVL</sequence>
<accession>A0ACB7T988</accession>
<keyword evidence="2" id="KW-1185">Reference proteome</keyword>
<comment type="caution">
    <text evidence="1">The sequence shown here is derived from an EMBL/GenBank/DDBJ whole genome shotgun (WGS) entry which is preliminary data.</text>
</comment>
<proteinExistence type="predicted"/>
<evidence type="ECO:0000313" key="1">
    <source>
        <dbReference type="EMBL" id="KAH6942681.1"/>
    </source>
</evidence>
<reference evidence="1" key="1">
    <citation type="submission" date="2020-05" db="EMBL/GenBank/DDBJ databases">
        <title>Large-scale comparative analyses of tick genomes elucidate their genetic diversity and vector capacities.</title>
        <authorList>
            <person name="Jia N."/>
            <person name="Wang J."/>
            <person name="Shi W."/>
            <person name="Du L."/>
            <person name="Sun Y."/>
            <person name="Zhan W."/>
            <person name="Jiang J."/>
            <person name="Wang Q."/>
            <person name="Zhang B."/>
            <person name="Ji P."/>
            <person name="Sakyi L.B."/>
            <person name="Cui X."/>
            <person name="Yuan T."/>
            <person name="Jiang B."/>
            <person name="Yang W."/>
            <person name="Lam T.T.-Y."/>
            <person name="Chang Q."/>
            <person name="Ding S."/>
            <person name="Wang X."/>
            <person name="Zhu J."/>
            <person name="Ruan X."/>
            <person name="Zhao L."/>
            <person name="Wei J."/>
            <person name="Que T."/>
            <person name="Du C."/>
            <person name="Cheng J."/>
            <person name="Dai P."/>
            <person name="Han X."/>
            <person name="Huang E."/>
            <person name="Gao Y."/>
            <person name="Liu J."/>
            <person name="Shao H."/>
            <person name="Ye R."/>
            <person name="Li L."/>
            <person name="Wei W."/>
            <person name="Wang X."/>
            <person name="Wang C."/>
            <person name="Yang T."/>
            <person name="Huo Q."/>
            <person name="Li W."/>
            <person name="Guo W."/>
            <person name="Chen H."/>
            <person name="Zhou L."/>
            <person name="Ni X."/>
            <person name="Tian J."/>
            <person name="Zhou Y."/>
            <person name="Sheng Y."/>
            <person name="Liu T."/>
            <person name="Pan Y."/>
            <person name="Xia L."/>
            <person name="Li J."/>
            <person name="Zhao F."/>
            <person name="Cao W."/>
        </authorList>
    </citation>
    <scope>NUCLEOTIDE SEQUENCE</scope>
    <source>
        <strain evidence="1">Hyas-2018</strain>
    </source>
</reference>